<dbReference type="PANTHER" id="PTHR12213">
    <property type="entry name" value="CORRINOID ADENOSYLTRANSFERASE"/>
    <property type="match status" value="1"/>
</dbReference>
<comment type="catalytic activity">
    <reaction evidence="4">
        <text>2 cob(II)yrinate a,c diamide + reduced [electron-transfer flavoprotein] + 2 ATP = 2 adenosylcob(III)yrinate a,c-diamide + 2 triphosphate + oxidized [electron-transfer flavoprotein] + 3 H(+)</text>
        <dbReference type="Rhea" id="RHEA:11528"/>
        <dbReference type="Rhea" id="RHEA-COMP:10685"/>
        <dbReference type="Rhea" id="RHEA-COMP:10686"/>
        <dbReference type="ChEBI" id="CHEBI:15378"/>
        <dbReference type="ChEBI" id="CHEBI:18036"/>
        <dbReference type="ChEBI" id="CHEBI:30616"/>
        <dbReference type="ChEBI" id="CHEBI:57692"/>
        <dbReference type="ChEBI" id="CHEBI:58307"/>
        <dbReference type="ChEBI" id="CHEBI:58503"/>
        <dbReference type="ChEBI" id="CHEBI:58537"/>
        <dbReference type="EC" id="2.5.1.17"/>
    </reaction>
</comment>
<evidence type="ECO:0000256" key="2">
    <source>
        <dbReference type="ARBA" id="ARBA00022741"/>
    </source>
</evidence>
<keyword evidence="4" id="KW-0169">Cobalamin biosynthesis</keyword>
<dbReference type="NCBIfam" id="TIGR00636">
    <property type="entry name" value="PduO_Nterm"/>
    <property type="match status" value="1"/>
</dbReference>
<dbReference type="UniPathway" id="UPA00148">
    <property type="reaction ID" value="UER00233"/>
</dbReference>
<dbReference type="GO" id="GO:0009236">
    <property type="term" value="P:cobalamin biosynthetic process"/>
    <property type="evidence" value="ECO:0007669"/>
    <property type="project" value="UniProtKB-UniRule"/>
</dbReference>
<dbReference type="Gene3D" id="1.20.1200.10">
    <property type="entry name" value="Cobalamin adenosyltransferase-like"/>
    <property type="match status" value="1"/>
</dbReference>
<dbReference type="AlphaFoldDB" id="A0A1G6MMF2"/>
<dbReference type="SUPFAM" id="SSF89028">
    <property type="entry name" value="Cobalamin adenosyltransferase-like"/>
    <property type="match status" value="1"/>
</dbReference>
<organism evidence="6 7">
    <name type="scientific">Williamwhitmania taraxaci</name>
    <dbReference type="NCBI Taxonomy" id="1640674"/>
    <lineage>
        <taxon>Bacteria</taxon>
        <taxon>Pseudomonadati</taxon>
        <taxon>Bacteroidota</taxon>
        <taxon>Bacteroidia</taxon>
        <taxon>Bacteroidales</taxon>
        <taxon>Williamwhitmaniaceae</taxon>
        <taxon>Williamwhitmania</taxon>
    </lineage>
</organism>
<evidence type="ECO:0000313" key="6">
    <source>
        <dbReference type="EMBL" id="SDC56651.1"/>
    </source>
</evidence>
<dbReference type="EMBL" id="FMYP01000037">
    <property type="protein sequence ID" value="SDC56651.1"/>
    <property type="molecule type" value="Genomic_DNA"/>
</dbReference>
<evidence type="ECO:0000256" key="1">
    <source>
        <dbReference type="ARBA" id="ARBA00022679"/>
    </source>
</evidence>
<keyword evidence="7" id="KW-1185">Reference proteome</keyword>
<dbReference type="EC" id="2.5.1.17" evidence="4"/>
<dbReference type="GO" id="GO:0008817">
    <property type="term" value="F:corrinoid adenosyltransferase activity"/>
    <property type="evidence" value="ECO:0007669"/>
    <property type="project" value="UniProtKB-UniRule"/>
</dbReference>
<sequence length="193" mass="21768">MDPLKIYTKGGDKGTTSICGGIRVEKDDIRIEANGTLDEACSTIGIARAMLKDDKELHDMLLAIQESMMTIMGVVATPSIMLYEHPPRLPELTTEWMEKHIDDIHAEMGDDSEFFLLPGGNILSAQIHVARTQLRRAERHLVALNRVDELHEVVIPWVNRLSDLFFALARVTLHRSGDGEDKWHKFQTKIVGQ</sequence>
<name>A0A1G6MMF2_9BACT</name>
<accession>A0A1G6MMF2</accession>
<evidence type="ECO:0000259" key="5">
    <source>
        <dbReference type="Pfam" id="PF01923"/>
    </source>
</evidence>
<evidence type="ECO:0000256" key="4">
    <source>
        <dbReference type="RuleBase" id="RU366026"/>
    </source>
</evidence>
<comment type="catalytic activity">
    <reaction evidence="4">
        <text>2 cob(II)alamin + reduced [electron-transfer flavoprotein] + 2 ATP = 2 adenosylcob(III)alamin + 2 triphosphate + oxidized [electron-transfer flavoprotein] + 3 H(+)</text>
        <dbReference type="Rhea" id="RHEA:28671"/>
        <dbReference type="Rhea" id="RHEA-COMP:10685"/>
        <dbReference type="Rhea" id="RHEA-COMP:10686"/>
        <dbReference type="ChEBI" id="CHEBI:15378"/>
        <dbReference type="ChEBI" id="CHEBI:16304"/>
        <dbReference type="ChEBI" id="CHEBI:18036"/>
        <dbReference type="ChEBI" id="CHEBI:18408"/>
        <dbReference type="ChEBI" id="CHEBI:30616"/>
        <dbReference type="ChEBI" id="CHEBI:57692"/>
        <dbReference type="ChEBI" id="CHEBI:58307"/>
        <dbReference type="EC" id="2.5.1.17"/>
    </reaction>
</comment>
<dbReference type="Proteomes" id="UP000199452">
    <property type="component" value="Unassembled WGS sequence"/>
</dbReference>
<evidence type="ECO:0000313" key="7">
    <source>
        <dbReference type="Proteomes" id="UP000199452"/>
    </source>
</evidence>
<dbReference type="STRING" id="1640674.SAMN05216323_103716"/>
<dbReference type="OrthoDB" id="9778896at2"/>
<keyword evidence="3 4" id="KW-0067">ATP-binding</keyword>
<keyword evidence="1 4" id="KW-0808">Transferase</keyword>
<dbReference type="InterPro" id="IPR029499">
    <property type="entry name" value="PduO-typ"/>
</dbReference>
<keyword evidence="2 4" id="KW-0547">Nucleotide-binding</keyword>
<dbReference type="RefSeq" id="WP_092438746.1">
    <property type="nucleotide sequence ID" value="NZ_FMYP01000037.1"/>
</dbReference>
<dbReference type="GO" id="GO:0005524">
    <property type="term" value="F:ATP binding"/>
    <property type="evidence" value="ECO:0007669"/>
    <property type="project" value="UniProtKB-UniRule"/>
</dbReference>
<dbReference type="Pfam" id="PF01923">
    <property type="entry name" value="Cob_adeno_trans"/>
    <property type="match status" value="1"/>
</dbReference>
<evidence type="ECO:0000256" key="3">
    <source>
        <dbReference type="ARBA" id="ARBA00022840"/>
    </source>
</evidence>
<feature type="domain" description="Cobalamin adenosyltransferase-like" evidence="5">
    <location>
        <begin position="6"/>
        <end position="171"/>
    </location>
</feature>
<comment type="similarity">
    <text evidence="4">Belongs to the Cob(I)alamin adenosyltransferase family.</text>
</comment>
<protein>
    <recommendedName>
        <fullName evidence="4">Corrinoid adenosyltransferase</fullName>
        <ecNumber evidence="4">2.5.1.17</ecNumber>
    </recommendedName>
    <alternativeName>
        <fullName evidence="4">Cob(II)alamin adenosyltransferase</fullName>
    </alternativeName>
    <alternativeName>
        <fullName evidence="4">Cob(II)yrinic acid a,c-diamide adenosyltransferase</fullName>
    </alternativeName>
    <alternativeName>
        <fullName evidence="4">Cobinamide/cobalamin adenosyltransferase</fullName>
    </alternativeName>
</protein>
<proteinExistence type="inferred from homology"/>
<dbReference type="InterPro" id="IPR036451">
    <property type="entry name" value="CblAdoTrfase-like_sf"/>
</dbReference>
<comment type="pathway">
    <text evidence="4">Cofactor biosynthesis; adenosylcobalamin biosynthesis; adenosylcobalamin from cob(II)yrinate a,c-diamide: step 2/7.</text>
</comment>
<dbReference type="PANTHER" id="PTHR12213:SF0">
    <property type="entry name" value="CORRINOID ADENOSYLTRANSFERASE MMAB"/>
    <property type="match status" value="1"/>
</dbReference>
<reference evidence="6 7" key="1">
    <citation type="submission" date="2016-09" db="EMBL/GenBank/DDBJ databases">
        <authorList>
            <person name="Capua I."/>
            <person name="De Benedictis P."/>
            <person name="Joannis T."/>
            <person name="Lombin L.H."/>
            <person name="Cattoli G."/>
        </authorList>
    </citation>
    <scope>NUCLEOTIDE SEQUENCE [LARGE SCALE GENOMIC DNA]</scope>
    <source>
        <strain evidence="6 7">A7P-90m</strain>
    </source>
</reference>
<gene>
    <name evidence="6" type="ORF">SAMN05216323_103716</name>
</gene>
<dbReference type="InterPro" id="IPR016030">
    <property type="entry name" value="CblAdoTrfase-like"/>
</dbReference>